<dbReference type="InterPro" id="IPR052709">
    <property type="entry name" value="Transposase-MT_Hybrid"/>
</dbReference>
<reference evidence="1 2" key="1">
    <citation type="journal article" date="2019" name="Sci. Rep.">
        <title>Orb-weaving spider Araneus ventricosus genome elucidates the spidroin gene catalogue.</title>
        <authorList>
            <person name="Kono N."/>
            <person name="Nakamura H."/>
            <person name="Ohtoshi R."/>
            <person name="Moran D.A.P."/>
            <person name="Shinohara A."/>
            <person name="Yoshida Y."/>
            <person name="Fujiwara M."/>
            <person name="Mori M."/>
            <person name="Tomita M."/>
            <person name="Arakawa K."/>
        </authorList>
    </citation>
    <scope>NUCLEOTIDE SEQUENCE [LARGE SCALE GENOMIC DNA]</scope>
</reference>
<evidence type="ECO:0000313" key="1">
    <source>
        <dbReference type="EMBL" id="GBM69491.1"/>
    </source>
</evidence>
<sequence>MCGVLHYRPSSKPIEAYCHSYSLVISVRSFGTHLHLFPILKSALSRSHFQSNEDMRQAVKNFLRSLGNNFYQDGFLKLIPRCDKCIDVGGEYVEK</sequence>
<organism evidence="1 2">
    <name type="scientific">Araneus ventricosus</name>
    <name type="common">Orbweaver spider</name>
    <name type="synonym">Epeira ventricosa</name>
    <dbReference type="NCBI Taxonomy" id="182803"/>
    <lineage>
        <taxon>Eukaryota</taxon>
        <taxon>Metazoa</taxon>
        <taxon>Ecdysozoa</taxon>
        <taxon>Arthropoda</taxon>
        <taxon>Chelicerata</taxon>
        <taxon>Arachnida</taxon>
        <taxon>Araneae</taxon>
        <taxon>Araneomorphae</taxon>
        <taxon>Entelegynae</taxon>
        <taxon>Araneoidea</taxon>
        <taxon>Araneidae</taxon>
        <taxon>Araneus</taxon>
    </lineage>
</organism>
<dbReference type="Gene3D" id="3.30.420.10">
    <property type="entry name" value="Ribonuclease H-like superfamily/Ribonuclease H"/>
    <property type="match status" value="1"/>
</dbReference>
<dbReference type="PANTHER" id="PTHR46060:SF1">
    <property type="entry name" value="MARINER MOS1 TRANSPOSASE-LIKE PROTEIN"/>
    <property type="match status" value="1"/>
</dbReference>
<dbReference type="GO" id="GO:0003676">
    <property type="term" value="F:nucleic acid binding"/>
    <property type="evidence" value="ECO:0007669"/>
    <property type="project" value="InterPro"/>
</dbReference>
<proteinExistence type="predicted"/>
<comment type="caution">
    <text evidence="1">The sequence shown here is derived from an EMBL/GenBank/DDBJ whole genome shotgun (WGS) entry which is preliminary data.</text>
</comment>
<protein>
    <submittedName>
        <fullName evidence="1">Uncharacterized protein</fullName>
    </submittedName>
</protein>
<dbReference type="PANTHER" id="PTHR46060">
    <property type="entry name" value="MARINER MOS1 TRANSPOSASE-LIKE PROTEIN"/>
    <property type="match status" value="1"/>
</dbReference>
<keyword evidence="2" id="KW-1185">Reference proteome</keyword>
<name>A0A4Y2HVM6_ARAVE</name>
<dbReference type="OrthoDB" id="616263at2759"/>
<evidence type="ECO:0000313" key="2">
    <source>
        <dbReference type="Proteomes" id="UP000499080"/>
    </source>
</evidence>
<dbReference type="EMBL" id="BGPR01002198">
    <property type="protein sequence ID" value="GBM69491.1"/>
    <property type="molecule type" value="Genomic_DNA"/>
</dbReference>
<dbReference type="Proteomes" id="UP000499080">
    <property type="component" value="Unassembled WGS sequence"/>
</dbReference>
<gene>
    <name evidence="1" type="ORF">AVEN_227659_1</name>
</gene>
<dbReference type="InterPro" id="IPR036397">
    <property type="entry name" value="RNaseH_sf"/>
</dbReference>
<accession>A0A4Y2HVM6</accession>
<dbReference type="AlphaFoldDB" id="A0A4Y2HVM6"/>